<feature type="region of interest" description="Disordered" evidence="1">
    <location>
        <begin position="872"/>
        <end position="891"/>
    </location>
</feature>
<dbReference type="Proteomes" id="UP000604046">
    <property type="component" value="Unassembled WGS sequence"/>
</dbReference>
<protein>
    <recommendedName>
        <fullName evidence="4">Integrase catalytic domain-containing protein</fullName>
    </recommendedName>
</protein>
<feature type="region of interest" description="Disordered" evidence="1">
    <location>
        <begin position="1458"/>
        <end position="1502"/>
    </location>
</feature>
<reference evidence="2" key="1">
    <citation type="submission" date="2021-02" db="EMBL/GenBank/DDBJ databases">
        <authorList>
            <person name="Dougan E. K."/>
            <person name="Rhodes N."/>
            <person name="Thang M."/>
            <person name="Chan C."/>
        </authorList>
    </citation>
    <scope>NUCLEOTIDE SEQUENCE</scope>
</reference>
<dbReference type="InterPro" id="IPR012337">
    <property type="entry name" value="RNaseH-like_sf"/>
</dbReference>
<gene>
    <name evidence="2" type="ORF">SNAT2548_LOCUS13066</name>
</gene>
<dbReference type="EMBL" id="CAJNDS010001335">
    <property type="protein sequence ID" value="CAE7255823.1"/>
    <property type="molecule type" value="Genomic_DNA"/>
</dbReference>
<feature type="region of interest" description="Disordered" evidence="1">
    <location>
        <begin position="1141"/>
        <end position="1164"/>
    </location>
</feature>
<proteinExistence type="predicted"/>
<feature type="region of interest" description="Disordered" evidence="1">
    <location>
        <begin position="1546"/>
        <end position="1600"/>
    </location>
</feature>
<feature type="compositionally biased region" description="Polar residues" evidence="1">
    <location>
        <begin position="1142"/>
        <end position="1151"/>
    </location>
</feature>
<organism evidence="2 3">
    <name type="scientific">Symbiodinium natans</name>
    <dbReference type="NCBI Taxonomy" id="878477"/>
    <lineage>
        <taxon>Eukaryota</taxon>
        <taxon>Sar</taxon>
        <taxon>Alveolata</taxon>
        <taxon>Dinophyceae</taxon>
        <taxon>Suessiales</taxon>
        <taxon>Symbiodiniaceae</taxon>
        <taxon>Symbiodinium</taxon>
    </lineage>
</organism>
<feature type="region of interest" description="Disordered" evidence="1">
    <location>
        <begin position="1617"/>
        <end position="1653"/>
    </location>
</feature>
<feature type="compositionally biased region" description="Basic and acidic residues" evidence="1">
    <location>
        <begin position="1626"/>
        <end position="1644"/>
    </location>
</feature>
<dbReference type="GO" id="GO:0003676">
    <property type="term" value="F:nucleic acid binding"/>
    <property type="evidence" value="ECO:0007669"/>
    <property type="project" value="InterPro"/>
</dbReference>
<evidence type="ECO:0000313" key="2">
    <source>
        <dbReference type="EMBL" id="CAE7255823.1"/>
    </source>
</evidence>
<dbReference type="InterPro" id="IPR036397">
    <property type="entry name" value="RNaseH_sf"/>
</dbReference>
<feature type="compositionally biased region" description="Basic and acidic residues" evidence="1">
    <location>
        <begin position="1468"/>
        <end position="1480"/>
    </location>
</feature>
<accession>A0A812M5V3</accession>
<name>A0A812M5V3_9DINO</name>
<feature type="region of interest" description="Disordered" evidence="1">
    <location>
        <begin position="522"/>
        <end position="578"/>
    </location>
</feature>
<sequence length="2817" mass="309909">MVFFQSRHSWMGLHQRAYITQFLLPPILAPTLDVQLDWSEQTRKPDWGERTMPPVWDPSNQAQYPFRRWSHDVLVWSVATEGDPARKAALLCMSLRGSAQELVRTLPPAVLVQGGRVNGAAVDPLSFIMHQLAERFSALGEEVRLSAVTELLTFDRQGAESVDNIINRFDVVRQRAHDQGQLVMSITGLTWLLLRAIGVSDHQLLTLLAPFNGVFPQTDAELAQLKTQLRRMGHILEHAPGNIAASLRPQRNATRQNFWAQAEVEATSSVWHAAEGEASNVWDAHPDPGQRLGHRATKRHSLDGAGSYDDPAIGEHLFWAYQKAKSQWRRWSQKPTRTVRWPAQHGFHGFSIGRLVVYAGLQAPPSLPPWAMMSEFSFVQQPLAFVNPEQEPMIPVRDGLPSVQSTLEPINAQLVSSLHSATAATTLRWLNKPPDQTAPTTEVTSQLHEVHHASIEAFAHAQRTMQERRKSSEQVSLWFALCAGTCSHCWTSYLVHEEARMQCPNCRGSTRIIARFNYVSHSVSGTPQPPASPGGSSNASRGGQGAQEYPLTPPGRAPNPDVQTPSPFRDAPGATGPEAEVFEDAQPTYPWWPAVQGEAASTAVYHQSTVLPGHNALLIDPGAHTNLVGLRWVQQMQAKETIAQHAYESPIVDGSGADLPALLGLKSLRAKSAILVLSDRDEDLRMILPGPGGVDIEATGAVEYPLTVAPSGHLLLICDAFSGHRRINLHTHELQFPVVPDATESPAKFTAQEDFHHGLSASNVTPPVSHGIGPDPSSAPAVRAAEMLAEQLIRDKCFTYAACERLVQVLPVQHIGELRQVHTTSAAPALEPVPAGGELWLEVPVNEVRYRKVEWRVKGNGVQVLAAVGHEPTRDQGVPEPAKSSAKSFPGNAPRSSVAIVLEDHPAVSPLLQQRGLQVEHLQPSHVNSTATATLSRRLKEGAVSFVWFDLPIPGRQVAKAKLSAHVTQLCVWLQLCAEQGIPGAVFGAFGSQWQHACLQVAPSRTCFVMASNVHAQGHACRCPESQNGHVLDWVAPKLPHQRGVRAQMHARMAQHAVQQLIGAAQLAPQAPQRSTPDDNLYQSCVQIGQSVPATASDSSASSLGSLPPRSGTNEAGHDNVAAANFADTASNVELSAPAGCPSQSFSNSPDASHAPETHVQPEPCYPTEARLRQKERKAQGHVAQPRAKWVEDHHDDCGTFLESLASWLQTNTCDPQHTALWAACVDLPVQWFRSSASAVVVPRLPGDCFLASSIAAARVAHQQWGPGRGDILSLQGGSDLTAAMWAHRVSQGSQCPSLWTLLDLRDPACATDILGYIERFKPQVVVLAPNAPQHLDPSTVTFGRICGHIAQHQVQSSRHFLCEQPASSFLSQLTPWPSVLADRALQWLSIPGGPGKPDIELWSSSAWLLQPCVQQPLPPQRGNLWSQELAHLVQDGCTLLLASRHLQQGPCVAFPSVASGPSASGRENSEDVPRSEAEPWRNCPGCRGRQARHDPRHTRVAGQCRYPNDESLHWDCEGCKYHRPRTHPSHSNGPDCRCGIIEARAGGPRRGRHPRPPAPKASASTTQDLQAQLPGGGDLGAAEEEAAAAATPNPSTPDIEPEELARMAELPVPDLQEPASAAGAVRERPPGERAAREERRPKDAAAGTESPSDWARFDVSRSLRVLRTGADNACKLELRKLHLRLWHAGRQSMTQVLRAVGVKQRILDMIPEIIQTCAECRKWQCPAPATQHALSASLAFNQHVEFDLLFYRQHIVCHAICRATRWHAATAVASKDGEVLQEALSTMWITIHGPMANLISDGEGGLWRSDVANRLKRQGIKMQLRAPQQHARYIERRGAVLRATLHVMHEQLERESVQSSFPIVLAEAVFAGNSLTHVGGSTPYQAVYGRQPAMLPPLEAPDLPNSEEISEQGDYQRERVRRAALEAMMQATSMARLSRATRTRTQPDSTRTFQAGELVDIYRPQSRKDASGWFGPYRISQSLPGQVVVQIQGVDRTYRAQDVRHALLVLFAEHQPSGWSDCLELVLMELHRLKPGHTALFGFASSSSGNWELTPVSKARPQVLHALEHLLQSCWRLGDACAVRLARGVRHLSNVPQAAHSTLLWWHVHPDKDIQFCTLDSTKVDLLGVIGPSYPSALVVQAIQTADQDVSLAEACDGTAEVNHETSDGHCLPDSDGERVSVHTPHGPLSAIAEEPEAEEAAETYLAQVVAEQAEVVPALREIFHISAFETLEPVSATDLMSPPICYVEPTPVLSEPVDHYCHYRQSGLDPSSYGSLQEQDEQGNGYVEVWFTRDFAKVIGDTDRLEADETYALRVYAAGFRNAVIQRESDLLTSSEIRQNQAAVDAATLEELRIWMKYGCFERAPRASSRNVMDSKFVTKWKKTKDSCGTEVRIIRQRLALRGFKDLQAAELEAHAATGSRLSQRLLCSEAACRPHWRFVALDISKAFLQGLTYKEIASRTGEEERDVCFTLPPSAVPFLRQLEGFENFDERQEVKHRNGELVLILVKHVDDLKVAGEPQEVEALIRHLEAGFGKLTFNEAEFTNCGLHHRRLPDGTVSMDQDEYILAMRPIRHAELTGRPSTEPCSAEVHQLYQSLLGAVAYALFSQAWAAVFVIALQRRTSNPLNIHVRRLNLLLAAMQRKLHKVVFPAMTCQRRLVAFSDASFDKEGDSKGYGMRGSVFLRWGVNAQGKEVCHLLEAQSQSLKLVTRSTFSSETLAAVGTVDQLVPMLFAFQEVLKGPLSSQQARTLREKGGFEMASELIIDAMNLFWALSATSPRMPAERTLFVHINWLRDLLQSDMPRVLKWMDTRTSVA</sequence>
<evidence type="ECO:0000256" key="1">
    <source>
        <dbReference type="SAM" id="MobiDB-lite"/>
    </source>
</evidence>
<feature type="compositionally biased region" description="Low complexity" evidence="1">
    <location>
        <begin position="1093"/>
        <end position="1111"/>
    </location>
</feature>
<dbReference type="SUPFAM" id="SSF53098">
    <property type="entry name" value="Ribonuclease H-like"/>
    <property type="match status" value="1"/>
</dbReference>
<evidence type="ECO:0008006" key="4">
    <source>
        <dbReference type="Google" id="ProtNLM"/>
    </source>
</evidence>
<dbReference type="Gene3D" id="3.30.420.10">
    <property type="entry name" value="Ribonuclease H-like superfamily/Ribonuclease H"/>
    <property type="match status" value="1"/>
</dbReference>
<comment type="caution">
    <text evidence="2">The sequence shown here is derived from an EMBL/GenBank/DDBJ whole genome shotgun (WGS) entry which is preliminary data.</text>
</comment>
<evidence type="ECO:0000313" key="3">
    <source>
        <dbReference type="Proteomes" id="UP000604046"/>
    </source>
</evidence>
<feature type="region of interest" description="Disordered" evidence="1">
    <location>
        <begin position="1093"/>
        <end position="1117"/>
    </location>
</feature>
<keyword evidence="3" id="KW-1185">Reference proteome</keyword>